<keyword evidence="2 3" id="KW-0802">TPR repeat</keyword>
<organism evidence="4 5">
    <name type="scientific">Parerythrobacter lacustris</name>
    <dbReference type="NCBI Taxonomy" id="2969984"/>
    <lineage>
        <taxon>Bacteria</taxon>
        <taxon>Pseudomonadati</taxon>
        <taxon>Pseudomonadota</taxon>
        <taxon>Alphaproteobacteria</taxon>
        <taxon>Sphingomonadales</taxon>
        <taxon>Erythrobacteraceae</taxon>
        <taxon>Parerythrobacter</taxon>
    </lineage>
</organism>
<gene>
    <name evidence="4" type="ORF">NSO95_12955</name>
</gene>
<protein>
    <submittedName>
        <fullName evidence="4">2OG-Fe(II) oxygenase</fullName>
    </submittedName>
</protein>
<dbReference type="InterPro" id="IPR012668">
    <property type="entry name" value="CHP02466"/>
</dbReference>
<dbReference type="PANTHER" id="PTHR45586">
    <property type="entry name" value="TPR REPEAT-CONTAINING PROTEIN PA4667"/>
    <property type="match status" value="1"/>
</dbReference>
<reference evidence="4 5" key="1">
    <citation type="submission" date="2022-08" db="EMBL/GenBank/DDBJ databases">
        <title>Polyphasic taxonomy analysis of Qipengyuania sp.RS5-5.</title>
        <authorList>
            <person name="Xamxidin M."/>
            <person name="Wu M."/>
        </authorList>
    </citation>
    <scope>NUCLEOTIDE SEQUENCE [LARGE SCALE GENOMIC DNA]</scope>
    <source>
        <strain evidence="4 5">RS5-5</strain>
    </source>
</reference>
<keyword evidence="1" id="KW-0677">Repeat</keyword>
<dbReference type="SMART" id="SM00028">
    <property type="entry name" value="TPR"/>
    <property type="match status" value="4"/>
</dbReference>
<dbReference type="Gene3D" id="2.60.120.620">
    <property type="entry name" value="q2cbj1_9rhob like domain"/>
    <property type="match status" value="1"/>
</dbReference>
<dbReference type="InterPro" id="IPR019734">
    <property type="entry name" value="TPR_rpt"/>
</dbReference>
<dbReference type="Pfam" id="PF13181">
    <property type="entry name" value="TPR_8"/>
    <property type="match status" value="1"/>
</dbReference>
<evidence type="ECO:0000313" key="5">
    <source>
        <dbReference type="Proteomes" id="UP001206067"/>
    </source>
</evidence>
<dbReference type="PANTHER" id="PTHR45586:SF1">
    <property type="entry name" value="LIPOPOLYSACCHARIDE ASSEMBLY PROTEIN B"/>
    <property type="match status" value="1"/>
</dbReference>
<proteinExistence type="predicted"/>
<dbReference type="InterPro" id="IPR051012">
    <property type="entry name" value="CellSynth/LPSAsmb/PSIAsmb"/>
</dbReference>
<dbReference type="Pfam" id="PF13759">
    <property type="entry name" value="2OG-FeII_Oxy_5"/>
    <property type="match status" value="1"/>
</dbReference>
<evidence type="ECO:0000256" key="3">
    <source>
        <dbReference type="PROSITE-ProRule" id="PRU00339"/>
    </source>
</evidence>
<keyword evidence="5" id="KW-1185">Reference proteome</keyword>
<evidence type="ECO:0000256" key="2">
    <source>
        <dbReference type="ARBA" id="ARBA00022803"/>
    </source>
</evidence>
<evidence type="ECO:0000313" key="4">
    <source>
        <dbReference type="EMBL" id="MCR2834852.1"/>
    </source>
</evidence>
<sequence>MSGLSPAQWRDRALAALQAGRGEKVRQILAAAASEHPLDAALHNSAGNILLKLGDKTQAEVQFRAAASLAPTSVEFAVNLAITLSGLGRHTEAVAVLLPVEAQGRANAVYCSTRGTVERGAHNPAAAALWYDRALAIEPKRAKALHGRARVAIERGESDALARVDHALSVNRNDADLWLARAQTLDVMGDIAGARNIAEQLVEAMPQWDEGLKLLAQLRLAMGEANFASHYERAMERVTDDRSIPIAWANILAGLDFHAEAADVVAQARRRFPDDEQFALLEAIHSGASGDDDRADHIYARLAVQSPDRWQQEARHRIRRGEYDRAASLLDKAIAIRPDAIFPWALRGIVWRLAGDQRAEWLHHQPGMHRLRPLHDAEKVLPPAIELLHRLHDNSPMPLGQSLRGGSQTRGLLFDRVEPELAALHDAILATVEQHRREMPPVDPDHPILRHRDKPWHISGSWSVRLSGGGDHHTAHIHPQGVISSALYCLLPRARGEDPQAGWLELGRPPPDLRLDLGPIATIEPEEGHLALFPSTLYHGTRPFAGDRRMTVAFDVSLAHGAAP</sequence>
<comment type="caution">
    <text evidence="4">The sequence shown here is derived from an EMBL/GenBank/DDBJ whole genome shotgun (WGS) entry which is preliminary data.</text>
</comment>
<dbReference type="Gene3D" id="1.25.40.10">
    <property type="entry name" value="Tetratricopeptide repeat domain"/>
    <property type="match status" value="1"/>
</dbReference>
<dbReference type="SUPFAM" id="SSF48452">
    <property type="entry name" value="TPR-like"/>
    <property type="match status" value="2"/>
</dbReference>
<feature type="repeat" description="TPR" evidence="3">
    <location>
        <begin position="307"/>
        <end position="340"/>
    </location>
</feature>
<evidence type="ECO:0000256" key="1">
    <source>
        <dbReference type="ARBA" id="ARBA00022737"/>
    </source>
</evidence>
<accession>A0ABT1XTA0</accession>
<dbReference type="InterPro" id="IPR011990">
    <property type="entry name" value="TPR-like_helical_dom_sf"/>
</dbReference>
<dbReference type="RefSeq" id="WP_257596699.1">
    <property type="nucleotide sequence ID" value="NZ_JANKHH010000007.1"/>
</dbReference>
<name>A0ABT1XTA0_9SPHN</name>
<dbReference type="EMBL" id="JANKHH010000007">
    <property type="protein sequence ID" value="MCR2834852.1"/>
    <property type="molecule type" value="Genomic_DNA"/>
</dbReference>
<dbReference type="PROSITE" id="PS50005">
    <property type="entry name" value="TPR"/>
    <property type="match status" value="1"/>
</dbReference>
<dbReference type="Proteomes" id="UP001206067">
    <property type="component" value="Unassembled WGS sequence"/>
</dbReference>